<dbReference type="PROSITE" id="PS51257">
    <property type="entry name" value="PROKAR_LIPOPROTEIN"/>
    <property type="match status" value="1"/>
</dbReference>
<feature type="compositionally biased region" description="Low complexity" evidence="1">
    <location>
        <begin position="83"/>
        <end position="92"/>
    </location>
</feature>
<evidence type="ECO:0000313" key="2">
    <source>
        <dbReference type="EMBL" id="MBJ6123377.1"/>
    </source>
</evidence>
<evidence type="ECO:0000313" key="3">
    <source>
        <dbReference type="Proteomes" id="UP000640426"/>
    </source>
</evidence>
<feature type="region of interest" description="Disordered" evidence="1">
    <location>
        <begin position="83"/>
        <end position="126"/>
    </location>
</feature>
<keyword evidence="3" id="KW-1185">Reference proteome</keyword>
<protein>
    <recommendedName>
        <fullName evidence="4">Secreted protein</fullName>
    </recommendedName>
</protein>
<dbReference type="RefSeq" id="WP_199040686.1">
    <property type="nucleotide sequence ID" value="NZ_JAELXS010000011.1"/>
</dbReference>
<gene>
    <name evidence="2" type="ORF">JAO74_16440</name>
</gene>
<comment type="caution">
    <text evidence="2">The sequence shown here is derived from an EMBL/GenBank/DDBJ whole genome shotgun (WGS) entry which is preliminary data.</text>
</comment>
<feature type="region of interest" description="Disordered" evidence="1">
    <location>
        <begin position="34"/>
        <end position="58"/>
    </location>
</feature>
<proteinExistence type="predicted"/>
<name>A0ABS0XTM8_9SPHN</name>
<reference evidence="3" key="1">
    <citation type="submission" date="2020-12" db="EMBL/GenBank/DDBJ databases">
        <title>Hymenobacter sp.</title>
        <authorList>
            <person name="Kim M.K."/>
        </authorList>
    </citation>
    <scope>NUCLEOTIDE SEQUENCE [LARGE SCALE GENOMIC DNA]</scope>
    <source>
        <strain evidence="3">BT553</strain>
    </source>
</reference>
<sequence length="126" mass="13182">MKRWPPAEDKTMMNHKTTLTIAAALLVVTTTACSRSSDDDVAPVENYSGVTDLPAEQPTAVVSEAPEPAPANTADTNMMAEVPPEAAPAPDEQMMDDASATGMTARASRDAPVADDAGPVEQVEKK</sequence>
<accession>A0ABS0XTM8</accession>
<dbReference type="EMBL" id="JAELXS010000011">
    <property type="protein sequence ID" value="MBJ6123377.1"/>
    <property type="molecule type" value="Genomic_DNA"/>
</dbReference>
<evidence type="ECO:0000256" key="1">
    <source>
        <dbReference type="SAM" id="MobiDB-lite"/>
    </source>
</evidence>
<evidence type="ECO:0008006" key="4">
    <source>
        <dbReference type="Google" id="ProtNLM"/>
    </source>
</evidence>
<organism evidence="2 3">
    <name type="scientific">Sphingomonas mollis</name>
    <dbReference type="NCBI Taxonomy" id="2795726"/>
    <lineage>
        <taxon>Bacteria</taxon>
        <taxon>Pseudomonadati</taxon>
        <taxon>Pseudomonadota</taxon>
        <taxon>Alphaproteobacteria</taxon>
        <taxon>Sphingomonadales</taxon>
        <taxon>Sphingomonadaceae</taxon>
        <taxon>Sphingomonas</taxon>
    </lineage>
</organism>
<dbReference type="Proteomes" id="UP000640426">
    <property type="component" value="Unassembled WGS sequence"/>
</dbReference>